<feature type="transmembrane region" description="Helical" evidence="5">
    <location>
        <begin position="156"/>
        <end position="173"/>
    </location>
</feature>
<evidence type="ECO:0000256" key="1">
    <source>
        <dbReference type="ARBA" id="ARBA00004141"/>
    </source>
</evidence>
<dbReference type="Pfam" id="PF07690">
    <property type="entry name" value="MFS_1"/>
    <property type="match status" value="2"/>
</dbReference>
<dbReference type="EMBL" id="CP157947">
    <property type="protein sequence ID" value="XBS68883.1"/>
    <property type="molecule type" value="Genomic_DNA"/>
</dbReference>
<feature type="transmembrane region" description="Helical" evidence="5">
    <location>
        <begin position="92"/>
        <end position="113"/>
    </location>
</feature>
<feature type="transmembrane region" description="Helical" evidence="5">
    <location>
        <begin position="285"/>
        <end position="307"/>
    </location>
</feature>
<dbReference type="PANTHER" id="PTHR23514:SF13">
    <property type="entry name" value="INNER MEMBRANE PROTEIN YBJJ"/>
    <property type="match status" value="1"/>
</dbReference>
<evidence type="ECO:0000256" key="5">
    <source>
        <dbReference type="SAM" id="Phobius"/>
    </source>
</evidence>
<comment type="subcellular location">
    <subcellularLocation>
        <location evidence="1">Membrane</location>
        <topology evidence="1">Multi-pass membrane protein</topology>
    </subcellularLocation>
</comment>
<dbReference type="Gene3D" id="3.40.50.1000">
    <property type="entry name" value="HAD superfamily/HAD-like"/>
    <property type="match status" value="1"/>
</dbReference>
<evidence type="ECO:0000256" key="4">
    <source>
        <dbReference type="ARBA" id="ARBA00023136"/>
    </source>
</evidence>
<keyword evidence="3 5" id="KW-1133">Transmembrane helix</keyword>
<feature type="transmembrane region" description="Helical" evidence="5">
    <location>
        <begin position="352"/>
        <end position="371"/>
    </location>
</feature>
<organism evidence="7">
    <name type="scientific">Acerihabitans sp. KWT182</name>
    <dbReference type="NCBI Taxonomy" id="3157919"/>
    <lineage>
        <taxon>Bacteria</taxon>
        <taxon>Pseudomonadati</taxon>
        <taxon>Pseudomonadota</taxon>
        <taxon>Gammaproteobacteria</taxon>
        <taxon>Enterobacterales</taxon>
        <taxon>Pectobacteriaceae</taxon>
        <taxon>Acerihabitans</taxon>
    </lineage>
</organism>
<evidence type="ECO:0000259" key="6">
    <source>
        <dbReference type="PROSITE" id="PS50850"/>
    </source>
</evidence>
<feature type="transmembrane region" description="Helical" evidence="5">
    <location>
        <begin position="179"/>
        <end position="200"/>
    </location>
</feature>
<dbReference type="GO" id="GO:0016020">
    <property type="term" value="C:membrane"/>
    <property type="evidence" value="ECO:0007669"/>
    <property type="project" value="UniProtKB-SubCell"/>
</dbReference>
<feature type="transmembrane region" description="Helical" evidence="5">
    <location>
        <begin position="319"/>
        <end position="340"/>
    </location>
</feature>
<dbReference type="AlphaFoldDB" id="A0AAU7Q763"/>
<sequence>MVFEDAKSGVTSAVAAGAYCVGIGDEDLLPCGAKFILPDFLGIKVLPNGTDGSILSFCPGRQLIVERVAARHNEPAALRTPLLMERRQKGRWAAALLFFVNGFVTGGWAVQIAQLAPRFGASDKIIGRLILTFGLGALFMMPVSGMLMAKFGSQRIVRMFAVATSLALLPVGFAPNIPLLVVALFILGAMIGSMNVAMNANAVAVEKALSRAVLSFCHCCWSIGLFVAGSVGGYAIKHVGFFAHILLVSAAAAALIALTCPFVIKDDPAPRTAVKQPMRLPRKPTAYLIGIIALFGMIPECAVVDWSSRYLLKDLHADIETASLAFAFFGGAMAMLRFMGDAVRNRFGAVRTLRLSGLLAAAGILTAALAASPWQAIFAFAVAGIGIANVVPIAFSAAGNQPGIAASTGMSVATTMGYLGTLMAPAPIGFFAQRSGFTHVYLVMALMLGMIFLLAPLARGAELRLKAIPGRPSGGVAVKE</sequence>
<gene>
    <name evidence="7" type="ORF">ABK905_20320</name>
</gene>
<proteinExistence type="predicted"/>
<evidence type="ECO:0000313" key="7">
    <source>
        <dbReference type="EMBL" id="XBS68883.1"/>
    </source>
</evidence>
<keyword evidence="4 5" id="KW-0472">Membrane</keyword>
<protein>
    <submittedName>
        <fullName evidence="7">MFS transporter</fullName>
    </submittedName>
</protein>
<accession>A0AAU7Q763</accession>
<reference evidence="7" key="1">
    <citation type="submission" date="2024-06" db="EMBL/GenBank/DDBJ databases">
        <authorList>
            <person name="Coelho C."/>
            <person name="Bento M."/>
            <person name="Garcia E."/>
            <person name="Camelo A."/>
            <person name="Brandao I."/>
            <person name="Espirito Santo C."/>
            <person name="Trovao J."/>
            <person name="Verissimo A."/>
            <person name="Costa J."/>
            <person name="Tiago I."/>
        </authorList>
    </citation>
    <scope>NUCLEOTIDE SEQUENCE</scope>
    <source>
        <strain evidence="7">KWT182</strain>
    </source>
</reference>
<dbReference type="InterPro" id="IPR051788">
    <property type="entry name" value="MFS_Transporter"/>
</dbReference>
<dbReference type="InterPro" id="IPR011701">
    <property type="entry name" value="MFS"/>
</dbReference>
<feature type="transmembrane region" description="Helical" evidence="5">
    <location>
        <begin position="125"/>
        <end position="149"/>
    </location>
</feature>
<name>A0AAU7Q763_9GAMM</name>
<evidence type="ECO:0000256" key="3">
    <source>
        <dbReference type="ARBA" id="ARBA00022989"/>
    </source>
</evidence>
<dbReference type="InterPro" id="IPR020846">
    <property type="entry name" value="MFS_dom"/>
</dbReference>
<dbReference type="CDD" id="cd17393">
    <property type="entry name" value="MFS_MosC_like"/>
    <property type="match status" value="1"/>
</dbReference>
<dbReference type="SUPFAM" id="SSF103473">
    <property type="entry name" value="MFS general substrate transporter"/>
    <property type="match status" value="1"/>
</dbReference>
<feature type="transmembrane region" description="Helical" evidence="5">
    <location>
        <begin position="410"/>
        <end position="432"/>
    </location>
</feature>
<feature type="transmembrane region" description="Helical" evidence="5">
    <location>
        <begin position="438"/>
        <end position="458"/>
    </location>
</feature>
<feature type="transmembrane region" description="Helical" evidence="5">
    <location>
        <begin position="377"/>
        <end position="398"/>
    </location>
</feature>
<keyword evidence="2 5" id="KW-0812">Transmembrane</keyword>
<dbReference type="GO" id="GO:0022857">
    <property type="term" value="F:transmembrane transporter activity"/>
    <property type="evidence" value="ECO:0007669"/>
    <property type="project" value="InterPro"/>
</dbReference>
<dbReference type="PROSITE" id="PS50850">
    <property type="entry name" value="MFS"/>
    <property type="match status" value="1"/>
</dbReference>
<dbReference type="Gene3D" id="1.20.1250.20">
    <property type="entry name" value="MFS general substrate transporter like domains"/>
    <property type="match status" value="2"/>
</dbReference>
<dbReference type="InterPro" id="IPR036259">
    <property type="entry name" value="MFS_trans_sf"/>
</dbReference>
<feature type="transmembrane region" description="Helical" evidence="5">
    <location>
        <begin position="241"/>
        <end position="264"/>
    </location>
</feature>
<dbReference type="InterPro" id="IPR023214">
    <property type="entry name" value="HAD_sf"/>
</dbReference>
<feature type="transmembrane region" description="Helical" evidence="5">
    <location>
        <begin position="212"/>
        <end position="235"/>
    </location>
</feature>
<evidence type="ECO:0000256" key="2">
    <source>
        <dbReference type="ARBA" id="ARBA00022692"/>
    </source>
</evidence>
<feature type="domain" description="Major facilitator superfamily (MFS) profile" evidence="6">
    <location>
        <begin position="90"/>
        <end position="463"/>
    </location>
</feature>
<dbReference type="PANTHER" id="PTHR23514">
    <property type="entry name" value="BYPASS OF STOP CODON PROTEIN 6"/>
    <property type="match status" value="1"/>
</dbReference>